<keyword evidence="20" id="KW-0245">EGF-like domain</keyword>
<dbReference type="Gene3D" id="2.90.10.10">
    <property type="entry name" value="Bulb-type lectin domain"/>
    <property type="match status" value="2"/>
</dbReference>
<evidence type="ECO:0000256" key="9">
    <source>
        <dbReference type="ARBA" id="ARBA00022741"/>
    </source>
</evidence>
<dbReference type="Pfam" id="PF07714">
    <property type="entry name" value="PK_Tyr_Ser-Thr"/>
    <property type="match status" value="1"/>
</dbReference>
<evidence type="ECO:0000256" key="19">
    <source>
        <dbReference type="ARBA" id="ARBA00048679"/>
    </source>
</evidence>
<evidence type="ECO:0000256" key="23">
    <source>
        <dbReference type="SAM" id="SignalP"/>
    </source>
</evidence>
<keyword evidence="13" id="KW-0465">Mannose-binding</keyword>
<evidence type="ECO:0000256" key="5">
    <source>
        <dbReference type="ARBA" id="ARBA00022679"/>
    </source>
</evidence>
<comment type="catalytic activity">
    <reaction evidence="19">
        <text>L-seryl-[protein] + ATP = O-phospho-L-seryl-[protein] + ADP + H(+)</text>
        <dbReference type="Rhea" id="RHEA:17989"/>
        <dbReference type="Rhea" id="RHEA-COMP:9863"/>
        <dbReference type="Rhea" id="RHEA-COMP:11604"/>
        <dbReference type="ChEBI" id="CHEBI:15378"/>
        <dbReference type="ChEBI" id="CHEBI:29999"/>
        <dbReference type="ChEBI" id="CHEBI:30616"/>
        <dbReference type="ChEBI" id="CHEBI:83421"/>
        <dbReference type="ChEBI" id="CHEBI:456216"/>
        <dbReference type="EC" id="2.7.11.1"/>
    </reaction>
</comment>
<feature type="signal peptide" evidence="23">
    <location>
        <begin position="1"/>
        <end position="26"/>
    </location>
</feature>
<dbReference type="OrthoDB" id="689674at2759"/>
<keyword evidence="9 21" id="KW-0547">Nucleotide-binding</keyword>
<organism evidence="28 29">
    <name type="scientific">Colocasia esculenta</name>
    <name type="common">Wild taro</name>
    <name type="synonym">Arum esculentum</name>
    <dbReference type="NCBI Taxonomy" id="4460"/>
    <lineage>
        <taxon>Eukaryota</taxon>
        <taxon>Viridiplantae</taxon>
        <taxon>Streptophyta</taxon>
        <taxon>Embryophyta</taxon>
        <taxon>Tracheophyta</taxon>
        <taxon>Spermatophyta</taxon>
        <taxon>Magnoliopsida</taxon>
        <taxon>Liliopsida</taxon>
        <taxon>Araceae</taxon>
        <taxon>Aroideae</taxon>
        <taxon>Colocasieae</taxon>
        <taxon>Colocasia</taxon>
    </lineage>
</organism>
<evidence type="ECO:0000256" key="3">
    <source>
        <dbReference type="ARBA" id="ARBA00022527"/>
    </source>
</evidence>
<keyword evidence="14 22" id="KW-0472">Membrane</keyword>
<keyword evidence="8" id="KW-0677">Repeat</keyword>
<dbReference type="PROSITE" id="PS50011">
    <property type="entry name" value="PROTEIN_KINASE_DOM"/>
    <property type="match status" value="1"/>
</dbReference>
<dbReference type="GO" id="GO:0048544">
    <property type="term" value="P:recognition of pollen"/>
    <property type="evidence" value="ECO:0007669"/>
    <property type="project" value="InterPro"/>
</dbReference>
<evidence type="ECO:0000256" key="10">
    <source>
        <dbReference type="ARBA" id="ARBA00022777"/>
    </source>
</evidence>
<dbReference type="PROSITE" id="PS50948">
    <property type="entry name" value="PAN"/>
    <property type="match status" value="2"/>
</dbReference>
<dbReference type="InterPro" id="IPR000719">
    <property type="entry name" value="Prot_kinase_dom"/>
</dbReference>
<dbReference type="GO" id="GO:0016020">
    <property type="term" value="C:membrane"/>
    <property type="evidence" value="ECO:0007669"/>
    <property type="project" value="UniProtKB-SubCell"/>
</dbReference>
<dbReference type="PROSITE" id="PS00108">
    <property type="entry name" value="PROTEIN_KINASE_ST"/>
    <property type="match status" value="1"/>
</dbReference>
<feature type="domain" description="EGF-like" evidence="25">
    <location>
        <begin position="1073"/>
        <end position="1110"/>
    </location>
</feature>
<dbReference type="SMART" id="SM00220">
    <property type="entry name" value="S_TKc"/>
    <property type="match status" value="1"/>
</dbReference>
<dbReference type="Gene3D" id="1.10.510.10">
    <property type="entry name" value="Transferase(Phosphotransferase) domain 1"/>
    <property type="match status" value="1"/>
</dbReference>
<evidence type="ECO:0000256" key="4">
    <source>
        <dbReference type="ARBA" id="ARBA00022546"/>
    </source>
</evidence>
<feature type="domain" description="Protein kinase" evidence="24">
    <location>
        <begin position="495"/>
        <end position="852"/>
    </location>
</feature>
<comment type="subcellular location">
    <subcellularLocation>
        <location evidence="1">Membrane</location>
        <topology evidence="1">Single-pass membrane protein</topology>
    </subcellularLocation>
</comment>
<evidence type="ECO:0000256" key="22">
    <source>
        <dbReference type="SAM" id="Phobius"/>
    </source>
</evidence>
<keyword evidence="7 23" id="KW-0732">Signal</keyword>
<evidence type="ECO:0000259" key="27">
    <source>
        <dbReference type="PROSITE" id="PS50948"/>
    </source>
</evidence>
<dbReference type="SMART" id="SM00108">
    <property type="entry name" value="B_lectin"/>
    <property type="match status" value="2"/>
</dbReference>
<keyword evidence="5" id="KW-0808">Transferase</keyword>
<dbReference type="Pfam" id="PF00954">
    <property type="entry name" value="S_locus_glycop"/>
    <property type="match status" value="2"/>
</dbReference>
<evidence type="ECO:0000256" key="21">
    <source>
        <dbReference type="PROSITE-ProRule" id="PRU10141"/>
    </source>
</evidence>
<keyword evidence="10" id="KW-0418">Kinase</keyword>
<name>A0A843XCI7_COLES</name>
<dbReference type="CDD" id="cd00053">
    <property type="entry name" value="EGF"/>
    <property type="match status" value="1"/>
</dbReference>
<keyword evidence="11 21" id="KW-0067">ATP-binding</keyword>
<dbReference type="Proteomes" id="UP000652761">
    <property type="component" value="Unassembled WGS sequence"/>
</dbReference>
<comment type="catalytic activity">
    <reaction evidence="18">
        <text>L-threonyl-[protein] + ATP = O-phospho-L-threonyl-[protein] + ADP + H(+)</text>
        <dbReference type="Rhea" id="RHEA:46608"/>
        <dbReference type="Rhea" id="RHEA-COMP:11060"/>
        <dbReference type="Rhea" id="RHEA-COMP:11605"/>
        <dbReference type="ChEBI" id="CHEBI:15378"/>
        <dbReference type="ChEBI" id="CHEBI:30013"/>
        <dbReference type="ChEBI" id="CHEBI:30616"/>
        <dbReference type="ChEBI" id="CHEBI:61977"/>
        <dbReference type="ChEBI" id="CHEBI:456216"/>
        <dbReference type="EC" id="2.7.11.1"/>
    </reaction>
</comment>
<dbReference type="PANTHER" id="PTHR32444:SF235">
    <property type="entry name" value="OS01G0783900 PROTEIN"/>
    <property type="match status" value="1"/>
</dbReference>
<keyword evidence="13" id="KW-0430">Lectin</keyword>
<feature type="domain" description="EGF-like" evidence="25">
    <location>
        <begin position="284"/>
        <end position="321"/>
    </location>
</feature>
<dbReference type="Gene3D" id="3.30.200.20">
    <property type="entry name" value="Phosphorylase Kinase, domain 1"/>
    <property type="match status" value="1"/>
</dbReference>
<dbReference type="FunFam" id="1.10.510.10:FF:001019">
    <property type="entry name" value="G-type lectin S-receptor-like serine/threonine-protein kinase B120"/>
    <property type="match status" value="1"/>
</dbReference>
<dbReference type="SMART" id="SM00473">
    <property type="entry name" value="PAN_AP"/>
    <property type="match status" value="2"/>
</dbReference>
<comment type="caution">
    <text evidence="28">The sequence shown here is derived from an EMBL/GenBank/DDBJ whole genome shotgun (WGS) entry which is preliminary data.</text>
</comment>
<dbReference type="CDD" id="cd01098">
    <property type="entry name" value="PAN_AP_plant"/>
    <property type="match status" value="2"/>
</dbReference>
<evidence type="ECO:0000256" key="1">
    <source>
        <dbReference type="ARBA" id="ARBA00004167"/>
    </source>
</evidence>
<feature type="binding site" evidence="21">
    <location>
        <position position="522"/>
    </location>
    <ligand>
        <name>ATP</name>
        <dbReference type="ChEBI" id="CHEBI:30616"/>
    </ligand>
</feature>
<dbReference type="GO" id="GO:0051707">
    <property type="term" value="P:response to other organism"/>
    <property type="evidence" value="ECO:0007669"/>
    <property type="project" value="UniProtKB-ARBA"/>
</dbReference>
<proteinExistence type="predicted"/>
<evidence type="ECO:0000256" key="12">
    <source>
        <dbReference type="ARBA" id="ARBA00022989"/>
    </source>
</evidence>
<sequence length="1251" mass="137167">MEECSSSLNGVFFAAFFSVFFSLAAAADTIAAGQSINQTESLVSAEGWFRLGFFSSGKSRRRYLGIWYDQMTPQTVVWVANRWSPLPESSLGFLTLAENGTLLLTDGRGVVYWSTAVSTEEVRGPVARLMNSGNLVVDGQGRHVWQSFDHPGDTMLPGMKLGYDFGTGLSPYFTSWRTAEDPAPGDFTLAFDARGAPQVFFLNGTTPLWRPGPWVGRHFTGVPDMNAYNRFIYSYVDNSGGVSFKFDVWDSSMITRIVLQPWGTMEHFVWSNATSRWDSIWKAPRDTCDGYNRCGHNGVCNGTSPAATCGCLPGFVPRWPLEWEKGITGGGCVRQVELECLRGKGSFSMLTRAKLPDTSGAAMALGVGLEACMAACLRNCSCTAFSSSDGSGCITWFGDLVDIRVFEPPDTKVYLIIDAGQDLYVRQPGSTRKKEVIVVITVSTTVALLLLVMGVSRRQILAMQFFRKEYDQDSQKDIELRAFRFSKISSATNSFSPANKIGLGGFGTVYKGELDGENVAVKRLSRHSVQGLEEFKSETQLVAKLQHMNLVKLLGYCTESEEKILVYEYMPNQSLDKFIFDPEQGRLLDWKMRFQIINGIAQGLVYLHRYSRLRVIHRDLKASNILLDGEWNPKISDFGLAKIFTAWNNSQANTNRIVGTHGYMSPEYVIKGLFSVKSDVFSFGVLLLEILSGKKNTRCSEFGNSLNLPGYVCCGGQIWSPRPMMARYGLFQSCQPTPTMFDVVSMLNNEFMGLQEPNPPAFFIGRNVSSDGHLQTLVCSNDVTISALIAMRTLPAAALCVAAFLSAIAHASATEGDSLAAGQFIKHNESLVSGQGSFRLGFFTSRPNHTYLGVWYNRITVRTVVWVANRLRPLPDSTAGSLLLSQNGALVVADSAGAIYWSADTTANLSNPVARLLENGNLVIHGDGGVSYAWESFAEPTDTMLPGMKVGVNRRTGESSNLTAWKSTDDPSPGDYSWLVLVRGVPQLFVVNGTVPQWRGGPWAEERFTGVPDMKSNDLFSYGFTANSDDLFLKFDQWKTSMATRITLYPSGIAKHLMWDYGRGTWESIWETVNDTCDRVDYCGPNAVCQVKTPGPVCSCLEGFHFQTPQQQEQAGRRGAATGSAAVCKRNRPLACPGGKDAFVLVSGAKLPDTSLATSWKVGFDECRAACLGNCSCTAFSSGADGSGCITWFGNLTDLRLYNGLGQDLYVRVASEVGLLNPQKVDVAIEWSEEMEGGSAIAVIEPTSLRA</sequence>
<evidence type="ECO:0000259" key="26">
    <source>
        <dbReference type="PROSITE" id="PS50927"/>
    </source>
</evidence>
<dbReference type="GO" id="GO:0005537">
    <property type="term" value="F:D-mannose binding"/>
    <property type="evidence" value="ECO:0007669"/>
    <property type="project" value="UniProtKB-KW"/>
</dbReference>
<dbReference type="GO" id="GO:0004674">
    <property type="term" value="F:protein serine/threonine kinase activity"/>
    <property type="evidence" value="ECO:0007669"/>
    <property type="project" value="UniProtKB-KW"/>
</dbReference>
<evidence type="ECO:0000256" key="7">
    <source>
        <dbReference type="ARBA" id="ARBA00022729"/>
    </source>
</evidence>
<keyword evidence="29" id="KW-1185">Reference proteome</keyword>
<evidence type="ECO:0000256" key="11">
    <source>
        <dbReference type="ARBA" id="ARBA00022840"/>
    </source>
</evidence>
<feature type="domain" description="Apple" evidence="27">
    <location>
        <begin position="340"/>
        <end position="419"/>
    </location>
</feature>
<dbReference type="SUPFAM" id="SSF51110">
    <property type="entry name" value="alpha-D-mannose-specific plant lectins"/>
    <property type="match status" value="2"/>
</dbReference>
<evidence type="ECO:0000256" key="13">
    <source>
        <dbReference type="ARBA" id="ARBA00023035"/>
    </source>
</evidence>
<evidence type="ECO:0000259" key="24">
    <source>
        <dbReference type="PROSITE" id="PS50011"/>
    </source>
</evidence>
<evidence type="ECO:0000256" key="17">
    <source>
        <dbReference type="ARBA" id="ARBA00023180"/>
    </source>
</evidence>
<dbReference type="SUPFAM" id="SSF56112">
    <property type="entry name" value="Protein kinase-like (PK-like)"/>
    <property type="match status" value="1"/>
</dbReference>
<evidence type="ECO:0000256" key="15">
    <source>
        <dbReference type="ARBA" id="ARBA00023157"/>
    </source>
</evidence>
<evidence type="ECO:0000256" key="6">
    <source>
        <dbReference type="ARBA" id="ARBA00022692"/>
    </source>
</evidence>
<dbReference type="InterPro" id="IPR000742">
    <property type="entry name" value="EGF"/>
</dbReference>
<dbReference type="InterPro" id="IPR001480">
    <property type="entry name" value="Bulb-type_lectin_dom"/>
</dbReference>
<evidence type="ECO:0000259" key="25">
    <source>
        <dbReference type="PROSITE" id="PS50026"/>
    </source>
</evidence>
<dbReference type="GO" id="GO:0005524">
    <property type="term" value="F:ATP binding"/>
    <property type="evidence" value="ECO:0007669"/>
    <property type="project" value="UniProtKB-UniRule"/>
</dbReference>
<dbReference type="InterPro" id="IPR008271">
    <property type="entry name" value="Ser/Thr_kinase_AS"/>
</dbReference>
<keyword evidence="12 22" id="KW-1133">Transmembrane helix</keyword>
<evidence type="ECO:0000256" key="14">
    <source>
        <dbReference type="ARBA" id="ARBA00023136"/>
    </source>
</evidence>
<keyword evidence="4" id="KW-0348">Hemagglutinin</keyword>
<keyword evidence="16" id="KW-0675">Receptor</keyword>
<dbReference type="Pfam" id="PF08276">
    <property type="entry name" value="PAN_2"/>
    <property type="match status" value="2"/>
</dbReference>
<dbReference type="Pfam" id="PF01453">
    <property type="entry name" value="B_lectin"/>
    <property type="match status" value="2"/>
</dbReference>
<dbReference type="InterPro" id="IPR001245">
    <property type="entry name" value="Ser-Thr/Tyr_kinase_cat_dom"/>
</dbReference>
<keyword evidence="6 22" id="KW-0812">Transmembrane</keyword>
<accession>A0A843XCI7</accession>
<reference evidence="28" key="1">
    <citation type="submission" date="2017-07" db="EMBL/GenBank/DDBJ databases">
        <title>Taro Niue Genome Assembly and Annotation.</title>
        <authorList>
            <person name="Atibalentja N."/>
            <person name="Keating K."/>
            <person name="Fields C.J."/>
        </authorList>
    </citation>
    <scope>NUCLEOTIDE SEQUENCE</scope>
    <source>
        <strain evidence="28">Niue_2</strain>
        <tissue evidence="28">Leaf</tissue>
    </source>
</reference>
<feature type="transmembrane region" description="Helical" evidence="22">
    <location>
        <begin position="436"/>
        <end position="455"/>
    </location>
</feature>
<feature type="domain" description="Bulb-type lectin" evidence="26">
    <location>
        <begin position="816"/>
        <end position="937"/>
    </location>
</feature>
<dbReference type="InterPro" id="IPR017441">
    <property type="entry name" value="Protein_kinase_ATP_BS"/>
</dbReference>
<dbReference type="AlphaFoldDB" id="A0A843XCI7"/>
<keyword evidence="17" id="KW-0325">Glycoprotein</keyword>
<dbReference type="InterPro" id="IPR011009">
    <property type="entry name" value="Kinase-like_dom_sf"/>
</dbReference>
<evidence type="ECO:0000256" key="20">
    <source>
        <dbReference type="PROSITE-ProRule" id="PRU00076"/>
    </source>
</evidence>
<dbReference type="FunFam" id="3.30.200.20:FF:000727">
    <property type="entry name" value="Cysteine-rich RLK (RECEPTOR-like protein kinase) 23"/>
    <property type="match status" value="1"/>
</dbReference>
<protein>
    <recommendedName>
        <fullName evidence="2">non-specific serine/threonine protein kinase</fullName>
        <ecNumber evidence="2">2.7.11.1</ecNumber>
    </recommendedName>
</protein>
<dbReference type="SMART" id="SM00181">
    <property type="entry name" value="EGF"/>
    <property type="match status" value="2"/>
</dbReference>
<evidence type="ECO:0000313" key="29">
    <source>
        <dbReference type="Proteomes" id="UP000652761"/>
    </source>
</evidence>
<gene>
    <name evidence="28" type="ORF">Taro_050095</name>
</gene>
<dbReference type="PROSITE" id="PS50026">
    <property type="entry name" value="EGF_3"/>
    <property type="match status" value="2"/>
</dbReference>
<feature type="domain" description="Bulb-type lectin" evidence="26">
    <location>
        <begin position="27"/>
        <end position="150"/>
    </location>
</feature>
<dbReference type="InterPro" id="IPR000858">
    <property type="entry name" value="S_locus_glycoprot_dom"/>
</dbReference>
<keyword evidence="3" id="KW-0723">Serine/threonine-protein kinase</keyword>
<evidence type="ECO:0000256" key="2">
    <source>
        <dbReference type="ARBA" id="ARBA00012513"/>
    </source>
</evidence>
<dbReference type="EMBL" id="NMUH01007360">
    <property type="protein sequence ID" value="MQM17128.1"/>
    <property type="molecule type" value="Genomic_DNA"/>
</dbReference>
<comment type="caution">
    <text evidence="20">Lacks conserved residue(s) required for the propagation of feature annotation.</text>
</comment>
<feature type="domain" description="Apple" evidence="27">
    <location>
        <begin position="1136"/>
        <end position="1214"/>
    </location>
</feature>
<dbReference type="FunFam" id="2.90.10.10:FF:000005">
    <property type="entry name" value="G-type lectin S-receptor-like serine/threonine-protein kinase"/>
    <property type="match status" value="1"/>
</dbReference>
<dbReference type="InterPro" id="IPR003609">
    <property type="entry name" value="Pan_app"/>
</dbReference>
<dbReference type="PROSITE" id="PS50927">
    <property type="entry name" value="BULB_LECTIN"/>
    <property type="match status" value="2"/>
</dbReference>
<feature type="chain" id="PRO_5032553435" description="non-specific serine/threonine protein kinase" evidence="23">
    <location>
        <begin position="27"/>
        <end position="1251"/>
    </location>
</feature>
<evidence type="ECO:0000256" key="16">
    <source>
        <dbReference type="ARBA" id="ARBA00023170"/>
    </source>
</evidence>
<dbReference type="CDD" id="cd00028">
    <property type="entry name" value="B_lectin"/>
    <property type="match status" value="2"/>
</dbReference>
<evidence type="ECO:0000256" key="8">
    <source>
        <dbReference type="ARBA" id="ARBA00022737"/>
    </source>
</evidence>
<dbReference type="EC" id="2.7.11.1" evidence="2"/>
<evidence type="ECO:0000313" key="28">
    <source>
        <dbReference type="EMBL" id="MQM17128.1"/>
    </source>
</evidence>
<dbReference type="InterPro" id="IPR036426">
    <property type="entry name" value="Bulb-type_lectin_dom_sf"/>
</dbReference>
<keyword evidence="15" id="KW-1015">Disulfide bond</keyword>
<dbReference type="PANTHER" id="PTHR32444">
    <property type="entry name" value="BULB-TYPE LECTIN DOMAIN-CONTAINING PROTEIN"/>
    <property type="match status" value="1"/>
</dbReference>
<evidence type="ECO:0000256" key="18">
    <source>
        <dbReference type="ARBA" id="ARBA00047899"/>
    </source>
</evidence>
<dbReference type="PROSITE" id="PS00107">
    <property type="entry name" value="PROTEIN_KINASE_ATP"/>
    <property type="match status" value="1"/>
</dbReference>